<dbReference type="EMBL" id="JABBFW010000022">
    <property type="protein sequence ID" value="NML17771.1"/>
    <property type="molecule type" value="Genomic_DNA"/>
</dbReference>
<name>A0A848FIV5_9BURK</name>
<keyword evidence="1 3" id="KW-0808">Transferase</keyword>
<accession>A0A848FIV5</accession>
<reference evidence="3 4" key="1">
    <citation type="submission" date="2020-04" db="EMBL/GenBank/DDBJ databases">
        <title>Azohydromonas sp. isolated from soil.</title>
        <authorList>
            <person name="Dahal R.H."/>
        </authorList>
    </citation>
    <scope>NUCLEOTIDE SEQUENCE [LARGE SCALE GENOMIC DNA]</scope>
    <source>
        <strain evidence="3 4">G-1-1-14</strain>
    </source>
</reference>
<dbReference type="AlphaFoldDB" id="A0A848FIV5"/>
<evidence type="ECO:0000313" key="4">
    <source>
        <dbReference type="Proteomes" id="UP000574067"/>
    </source>
</evidence>
<dbReference type="Gene3D" id="3.40.50.2000">
    <property type="entry name" value="Glycogen Phosphorylase B"/>
    <property type="match status" value="2"/>
</dbReference>
<comment type="caution">
    <text evidence="3">The sequence shown here is derived from an EMBL/GenBank/DDBJ whole genome shotgun (WGS) entry which is preliminary data.</text>
</comment>
<dbReference type="GO" id="GO:0009103">
    <property type="term" value="P:lipopolysaccharide biosynthetic process"/>
    <property type="evidence" value="ECO:0007669"/>
    <property type="project" value="TreeGrafter"/>
</dbReference>
<gene>
    <name evidence="3" type="ORF">HHL10_22630</name>
</gene>
<evidence type="ECO:0000259" key="2">
    <source>
        <dbReference type="Pfam" id="PF00534"/>
    </source>
</evidence>
<dbReference type="PANTHER" id="PTHR46401">
    <property type="entry name" value="GLYCOSYLTRANSFERASE WBBK-RELATED"/>
    <property type="match status" value="1"/>
</dbReference>
<proteinExistence type="predicted"/>
<dbReference type="RefSeq" id="WP_169162671.1">
    <property type="nucleotide sequence ID" value="NZ_JABBFW010000022.1"/>
</dbReference>
<dbReference type="InterPro" id="IPR001296">
    <property type="entry name" value="Glyco_trans_1"/>
</dbReference>
<dbReference type="PANTHER" id="PTHR46401:SF2">
    <property type="entry name" value="GLYCOSYLTRANSFERASE WBBK-RELATED"/>
    <property type="match status" value="1"/>
</dbReference>
<organism evidence="3 4">
    <name type="scientific">Azohydromonas caseinilytica</name>
    <dbReference type="NCBI Taxonomy" id="2728836"/>
    <lineage>
        <taxon>Bacteria</taxon>
        <taxon>Pseudomonadati</taxon>
        <taxon>Pseudomonadota</taxon>
        <taxon>Betaproteobacteria</taxon>
        <taxon>Burkholderiales</taxon>
        <taxon>Sphaerotilaceae</taxon>
        <taxon>Azohydromonas</taxon>
    </lineage>
</organism>
<feature type="domain" description="Glycosyl transferase family 1" evidence="2">
    <location>
        <begin position="212"/>
        <end position="362"/>
    </location>
</feature>
<sequence length="384" mass="41900">MSARPQPFDSGRLEDALRTQRRAAARSVCINGRFLTQRASGVQRFAGELVKALDAELARGHGSHIAEHWQLLVPPGVEELPALQCIRVRQVGRGGGHVWDQLLRWHCGRNDLLVNLTNGGPVLRGCSLSVIHDAAVYRTPLNFTRGYRSFHQLLGRLLALRSHIATVSHFSRQELSEVLSIPAGRIAVVPNGSEHLRGVDPDASVLQELRLQPQRFFLFIGSPVPNKNLSTAMAAFARLGVPDVCFVLVGAVDAAVFGQGLQLVPPGVVIAGRLSDAQIAALLCHARALVFPSLYEGFGIPPLEAMLHRCPVIASDIPPVREVCGDAVLYFDPSNADALCRRMRQALDETALLQLLVERGEQRVAMFSWQRSAQRLLEALAAMG</sequence>
<dbReference type="GO" id="GO:0016757">
    <property type="term" value="F:glycosyltransferase activity"/>
    <property type="evidence" value="ECO:0007669"/>
    <property type="project" value="InterPro"/>
</dbReference>
<dbReference type="Proteomes" id="UP000574067">
    <property type="component" value="Unassembled WGS sequence"/>
</dbReference>
<dbReference type="SUPFAM" id="SSF53756">
    <property type="entry name" value="UDP-Glycosyltransferase/glycogen phosphorylase"/>
    <property type="match status" value="1"/>
</dbReference>
<dbReference type="Pfam" id="PF00534">
    <property type="entry name" value="Glycos_transf_1"/>
    <property type="match status" value="1"/>
</dbReference>
<keyword evidence="4" id="KW-1185">Reference proteome</keyword>
<evidence type="ECO:0000256" key="1">
    <source>
        <dbReference type="ARBA" id="ARBA00022679"/>
    </source>
</evidence>
<protein>
    <submittedName>
        <fullName evidence="3">Glycosyltransferase family 4 protein</fullName>
    </submittedName>
</protein>
<dbReference type="CDD" id="cd03809">
    <property type="entry name" value="GT4_MtfB-like"/>
    <property type="match status" value="1"/>
</dbReference>
<evidence type="ECO:0000313" key="3">
    <source>
        <dbReference type="EMBL" id="NML17771.1"/>
    </source>
</evidence>